<proteinExistence type="predicted"/>
<dbReference type="RefSeq" id="WP_009839179.1">
    <property type="nucleotide sequence ID" value="NZ_AAOH01000008.1"/>
</dbReference>
<sequence>MMPNRITHIKYLVSLIFAMSFVCLSAWFGQANTSFNQTSFELISNLDNNPINLDSDDDKLVYFFTDQQFDLPCCCSCCDSATIPQFEIQPSSHLIALQRAPPQLLI</sequence>
<gene>
    <name evidence="1" type="ORF">PTD2_10158</name>
</gene>
<keyword evidence="2" id="KW-1185">Reference proteome</keyword>
<evidence type="ECO:0000313" key="1">
    <source>
        <dbReference type="EMBL" id="EAR26936.1"/>
    </source>
</evidence>
<reference evidence="1 2" key="1">
    <citation type="submission" date="2006-02" db="EMBL/GenBank/DDBJ databases">
        <authorList>
            <person name="Moran M.A."/>
            <person name="Kjelleberg S."/>
            <person name="Egan S."/>
            <person name="Saunders N."/>
            <person name="Thomas T."/>
            <person name="Ferriera S."/>
            <person name="Johnson J."/>
            <person name="Kravitz S."/>
            <person name="Halpern A."/>
            <person name="Remington K."/>
            <person name="Beeson K."/>
            <person name="Tran B."/>
            <person name="Rogers Y.-H."/>
            <person name="Friedman R."/>
            <person name="Venter J.C."/>
        </authorList>
    </citation>
    <scope>NUCLEOTIDE SEQUENCE [LARGE SCALE GENOMIC DNA]</scope>
    <source>
        <strain evidence="1 2">D2</strain>
    </source>
</reference>
<dbReference type="Proteomes" id="UP000006201">
    <property type="component" value="Unassembled WGS sequence"/>
</dbReference>
<dbReference type="EMBL" id="AAOH01000008">
    <property type="protein sequence ID" value="EAR26936.1"/>
    <property type="molecule type" value="Genomic_DNA"/>
</dbReference>
<organism evidence="1 2">
    <name type="scientific">Pseudoalteromonas tunicata D2</name>
    <dbReference type="NCBI Taxonomy" id="87626"/>
    <lineage>
        <taxon>Bacteria</taxon>
        <taxon>Pseudomonadati</taxon>
        <taxon>Pseudomonadota</taxon>
        <taxon>Gammaproteobacteria</taxon>
        <taxon>Alteromonadales</taxon>
        <taxon>Pseudoalteromonadaceae</taxon>
        <taxon>Pseudoalteromonas</taxon>
    </lineage>
</organism>
<dbReference type="AlphaFoldDB" id="A4CEC4"/>
<accession>A4CEC4</accession>
<dbReference type="STRING" id="87626.PTD2_10158"/>
<name>A4CEC4_9GAMM</name>
<evidence type="ECO:0000313" key="2">
    <source>
        <dbReference type="Proteomes" id="UP000006201"/>
    </source>
</evidence>
<protein>
    <submittedName>
        <fullName evidence="1">Uncharacterized protein</fullName>
    </submittedName>
</protein>
<dbReference type="HOGENOM" id="CLU_2220945_0_0_6"/>
<comment type="caution">
    <text evidence="1">The sequence shown here is derived from an EMBL/GenBank/DDBJ whole genome shotgun (WGS) entry which is preliminary data.</text>
</comment>